<dbReference type="Proteomes" id="UP000019024">
    <property type="component" value="Plasmid unnamed3"/>
</dbReference>
<proteinExistence type="predicted"/>
<dbReference type="HOGENOM" id="CLU_3210649_0_0_2"/>
<evidence type="ECO:0000313" key="1">
    <source>
        <dbReference type="EMBL" id="AHG02251.1"/>
    </source>
</evidence>
<dbReference type="KEGG" id="hlr:HALLA_20330"/>
<geneLocation type="plasmid" evidence="1">
    <name>unnamed</name>
</geneLocation>
<reference evidence="1 2" key="1">
    <citation type="submission" date="2014-01" db="EMBL/GenBank/DDBJ databases">
        <authorList>
            <consortium name="DOE Joint Genome Institute"/>
            <person name="Anderson I."/>
            <person name="Huntemann M."/>
            <person name="Han J."/>
            <person name="Chen A."/>
            <person name="Kyrpides N."/>
            <person name="Mavromatis K."/>
            <person name="Markowitz V."/>
            <person name="Palaniappan K."/>
            <person name="Ivanova N."/>
            <person name="Schaumberg A."/>
            <person name="Pati A."/>
            <person name="Liolios K."/>
            <person name="Nordberg H.P."/>
            <person name="Cantor M.N."/>
            <person name="Hua S.X."/>
            <person name="Woyke T."/>
        </authorList>
    </citation>
    <scope>NUCLEOTIDE SEQUENCE [LARGE SCALE GENOMIC DNA]</scope>
    <source>
        <strain evidence="1 2">XH-48</strain>
        <plasmid evidence="2">4</plasmid>
    </source>
</reference>
<dbReference type="AlphaFoldDB" id="W0JUJ3"/>
<keyword evidence="1" id="KW-0614">Plasmid</keyword>
<organism evidence="1 2">
    <name type="scientific">Halostagnicola larsenii XH-48</name>
    <dbReference type="NCBI Taxonomy" id="797299"/>
    <lineage>
        <taxon>Archaea</taxon>
        <taxon>Methanobacteriati</taxon>
        <taxon>Methanobacteriota</taxon>
        <taxon>Stenosarchaea group</taxon>
        <taxon>Halobacteria</taxon>
        <taxon>Halobacteriales</taxon>
        <taxon>Natrialbaceae</taxon>
        <taxon>Halostagnicola</taxon>
    </lineage>
</organism>
<protein>
    <submittedName>
        <fullName evidence="1">Uncharacterized protein</fullName>
    </submittedName>
</protein>
<keyword evidence="2" id="KW-1185">Reference proteome</keyword>
<name>W0JUJ3_9EURY</name>
<evidence type="ECO:0000313" key="2">
    <source>
        <dbReference type="Proteomes" id="UP000019024"/>
    </source>
</evidence>
<gene>
    <name evidence="1" type="ORF">HALLA_20330</name>
</gene>
<dbReference type="EMBL" id="CP007058">
    <property type="protein sequence ID" value="AHG02251.1"/>
    <property type="molecule type" value="Genomic_DNA"/>
</dbReference>
<accession>W0JUJ3</accession>
<sequence>MLAIYGLFPLIRESMVVSKLSARFGSLRLFTRPSAIWSMEKWEG</sequence>